<evidence type="ECO:0000313" key="2">
    <source>
        <dbReference type="EMBL" id="MBF6058583.1"/>
    </source>
</evidence>
<proteinExistence type="predicted"/>
<feature type="compositionally biased region" description="Polar residues" evidence="1">
    <location>
        <begin position="108"/>
        <end position="120"/>
    </location>
</feature>
<accession>A0ABS0BZS3</accession>
<name>A0ABS0BZS3_9GAMM</name>
<organism evidence="2 3">
    <name type="scientific">Thiomicrorhabdus heinhorstiae</name>
    <dbReference type="NCBI Taxonomy" id="2748010"/>
    <lineage>
        <taxon>Bacteria</taxon>
        <taxon>Pseudomonadati</taxon>
        <taxon>Pseudomonadota</taxon>
        <taxon>Gammaproteobacteria</taxon>
        <taxon>Thiotrichales</taxon>
        <taxon>Piscirickettsiaceae</taxon>
        <taxon>Thiomicrorhabdus</taxon>
    </lineage>
</organism>
<dbReference type="InterPro" id="IPR007922">
    <property type="entry name" value="DciA-like"/>
</dbReference>
<comment type="caution">
    <text evidence="2">The sequence shown here is derived from an EMBL/GenBank/DDBJ whole genome shotgun (WGS) entry which is preliminary data.</text>
</comment>
<reference evidence="2 3" key="2">
    <citation type="submission" date="2020-11" db="EMBL/GenBank/DDBJ databases">
        <title>Sulfur oxidizing isolate from Hospital Hole Sinkhole.</title>
        <authorList>
            <person name="Scott K.M."/>
        </authorList>
    </citation>
    <scope>NUCLEOTIDE SEQUENCE [LARGE SCALE GENOMIC DNA]</scope>
    <source>
        <strain evidence="2 3">HH1</strain>
    </source>
</reference>
<evidence type="ECO:0000256" key="1">
    <source>
        <dbReference type="SAM" id="MobiDB-lite"/>
    </source>
</evidence>
<dbReference type="EMBL" id="JACBGI020000021">
    <property type="protein sequence ID" value="MBF6058583.1"/>
    <property type="molecule type" value="Genomic_DNA"/>
</dbReference>
<sequence>MKPILNQAKGALKNLLEDAQIFQALLEVGRDNLPEDLKPHLVGVGFEGQTLLLQIDVAVFATQLRFYEPTILGCFQEHFPHYVLNRVKVQILPQTAPPERKIRPRQLPNESDAQMMQQLSEEIESPGLSAALKKLSQLAQKKSP</sequence>
<reference evidence="2 3" key="1">
    <citation type="submission" date="2020-06" db="EMBL/GenBank/DDBJ databases">
        <authorList>
            <person name="Scott K."/>
        </authorList>
    </citation>
    <scope>NUCLEOTIDE SEQUENCE [LARGE SCALE GENOMIC DNA]</scope>
    <source>
        <strain evidence="2 3">HH1</strain>
    </source>
</reference>
<feature type="region of interest" description="Disordered" evidence="1">
    <location>
        <begin position="95"/>
        <end position="120"/>
    </location>
</feature>
<dbReference type="RefSeq" id="WP_185978724.1">
    <property type="nucleotide sequence ID" value="NZ_JACBGI020000021.1"/>
</dbReference>
<evidence type="ECO:0000313" key="3">
    <source>
        <dbReference type="Proteomes" id="UP001193680"/>
    </source>
</evidence>
<dbReference type="Pfam" id="PF05258">
    <property type="entry name" value="DciA"/>
    <property type="match status" value="1"/>
</dbReference>
<dbReference type="Proteomes" id="UP001193680">
    <property type="component" value="Unassembled WGS sequence"/>
</dbReference>
<protein>
    <submittedName>
        <fullName evidence="2">DUF721 domain-containing protein</fullName>
    </submittedName>
</protein>
<keyword evidence="3" id="KW-1185">Reference proteome</keyword>
<gene>
    <name evidence="2" type="ORF">H8792_009545</name>
</gene>